<reference evidence="1" key="1">
    <citation type="submission" date="2019-12" db="EMBL/GenBank/DDBJ databases">
        <title>Genome sequencing and annotation of Brassica cretica.</title>
        <authorList>
            <person name="Studholme D.J."/>
            <person name="Sarris P.F."/>
        </authorList>
    </citation>
    <scope>NUCLEOTIDE SEQUENCE</scope>
    <source>
        <strain evidence="1">PFS-001/15</strain>
        <tissue evidence="1">Leaf</tissue>
    </source>
</reference>
<evidence type="ECO:0000313" key="1">
    <source>
        <dbReference type="EMBL" id="KAF2556776.1"/>
    </source>
</evidence>
<protein>
    <submittedName>
        <fullName evidence="1">Uncharacterized protein</fullName>
    </submittedName>
</protein>
<organism evidence="1 2">
    <name type="scientific">Brassica cretica</name>
    <name type="common">Mustard</name>
    <dbReference type="NCBI Taxonomy" id="69181"/>
    <lineage>
        <taxon>Eukaryota</taxon>
        <taxon>Viridiplantae</taxon>
        <taxon>Streptophyta</taxon>
        <taxon>Embryophyta</taxon>
        <taxon>Tracheophyta</taxon>
        <taxon>Spermatophyta</taxon>
        <taxon>Magnoliopsida</taxon>
        <taxon>eudicotyledons</taxon>
        <taxon>Gunneridae</taxon>
        <taxon>Pentapetalae</taxon>
        <taxon>rosids</taxon>
        <taxon>malvids</taxon>
        <taxon>Brassicales</taxon>
        <taxon>Brassicaceae</taxon>
        <taxon>Brassiceae</taxon>
        <taxon>Brassica</taxon>
    </lineage>
</organism>
<dbReference type="AlphaFoldDB" id="A0A8S9HK37"/>
<comment type="caution">
    <text evidence="1">The sequence shown here is derived from an EMBL/GenBank/DDBJ whole genome shotgun (WGS) entry which is preliminary data.</text>
</comment>
<evidence type="ECO:0000313" key="2">
    <source>
        <dbReference type="Proteomes" id="UP000712281"/>
    </source>
</evidence>
<proteinExistence type="predicted"/>
<gene>
    <name evidence="1" type="ORF">F2Q68_00017749</name>
</gene>
<dbReference type="Proteomes" id="UP000712281">
    <property type="component" value="Unassembled WGS sequence"/>
</dbReference>
<dbReference type="EMBL" id="QGKW02001940">
    <property type="protein sequence ID" value="KAF2556776.1"/>
    <property type="molecule type" value="Genomic_DNA"/>
</dbReference>
<sequence length="69" mass="7734">MTFQFCPAQQRRTVCKNCEVEDAAMGMIFLAASHVKVLLWKNLNFGGVPCESAMVDEFLDFYSLFYGGG</sequence>
<accession>A0A8S9HK37</accession>
<name>A0A8S9HK37_BRACR</name>